<dbReference type="RefSeq" id="WP_302100096.1">
    <property type="nucleotide sequence ID" value="NZ_CP129970.2"/>
</dbReference>
<keyword evidence="7" id="KW-1185">Reference proteome</keyword>
<evidence type="ECO:0000256" key="3">
    <source>
        <dbReference type="ARBA" id="ARBA00023284"/>
    </source>
</evidence>
<dbReference type="PROSITE" id="PS00194">
    <property type="entry name" value="THIOREDOXIN_1"/>
    <property type="match status" value="1"/>
</dbReference>
<evidence type="ECO:0000256" key="4">
    <source>
        <dbReference type="SAM" id="Phobius"/>
    </source>
</evidence>
<dbReference type="CDD" id="cd02966">
    <property type="entry name" value="TlpA_like_family"/>
    <property type="match status" value="1"/>
</dbReference>
<organism evidence="6 7">
    <name type="scientific">Marivirga arenosa</name>
    <dbReference type="NCBI Taxonomy" id="3059076"/>
    <lineage>
        <taxon>Bacteria</taxon>
        <taxon>Pseudomonadati</taxon>
        <taxon>Bacteroidota</taxon>
        <taxon>Cytophagia</taxon>
        <taxon>Cytophagales</taxon>
        <taxon>Marivirgaceae</taxon>
        <taxon>Marivirga</taxon>
    </lineage>
</organism>
<dbReference type="PANTHER" id="PTHR42852:SF17">
    <property type="entry name" value="THIOREDOXIN-LIKE PROTEIN HI_1115"/>
    <property type="match status" value="1"/>
</dbReference>
<sequence length="192" mass="22091">MTNKKFNWKKELISWAVMIAVFGTLYLTGLHTPVIGKIQSLLLSTHLITPDLDQKEAVTFNFNGILKSSDGTVINSEELSDKTIFINYWATWCPPCLGELPHINKLYQQVKSDPNVVFLLISKDQDFNKAIRFMDKKEYDLPIYTEVKGFDKLSSRVLPSSYVIKNGEIVFETEGMSNFNTQEFKDFLISRY</sequence>
<dbReference type="GO" id="GO:0017004">
    <property type="term" value="P:cytochrome complex assembly"/>
    <property type="evidence" value="ECO:0007669"/>
    <property type="project" value="UniProtKB-KW"/>
</dbReference>
<keyword evidence="2" id="KW-0201">Cytochrome c-type biogenesis</keyword>
<dbReference type="Pfam" id="PF08534">
    <property type="entry name" value="Redoxin"/>
    <property type="match status" value="1"/>
</dbReference>
<dbReference type="InterPro" id="IPR017937">
    <property type="entry name" value="Thioredoxin_CS"/>
</dbReference>
<dbReference type="Proteomes" id="UP001244443">
    <property type="component" value="Chromosome"/>
</dbReference>
<gene>
    <name evidence="6" type="ORF">QYS48_16625</name>
</gene>
<dbReference type="SUPFAM" id="SSF52833">
    <property type="entry name" value="Thioredoxin-like"/>
    <property type="match status" value="1"/>
</dbReference>
<dbReference type="GO" id="GO:0030313">
    <property type="term" value="C:cell envelope"/>
    <property type="evidence" value="ECO:0007669"/>
    <property type="project" value="UniProtKB-SubCell"/>
</dbReference>
<keyword evidence="4" id="KW-0812">Transmembrane</keyword>
<dbReference type="Gene3D" id="3.40.30.10">
    <property type="entry name" value="Glutaredoxin"/>
    <property type="match status" value="1"/>
</dbReference>
<feature type="transmembrane region" description="Helical" evidence="4">
    <location>
        <begin position="12"/>
        <end position="30"/>
    </location>
</feature>
<evidence type="ECO:0000313" key="7">
    <source>
        <dbReference type="Proteomes" id="UP001244443"/>
    </source>
</evidence>
<dbReference type="EMBL" id="CP129970">
    <property type="protein sequence ID" value="WKK83869.1"/>
    <property type="molecule type" value="Genomic_DNA"/>
</dbReference>
<dbReference type="InterPro" id="IPR036249">
    <property type="entry name" value="Thioredoxin-like_sf"/>
</dbReference>
<keyword evidence="4" id="KW-1133">Transmembrane helix</keyword>
<dbReference type="AlphaFoldDB" id="A0AA49GFW4"/>
<accession>A0AA49GFW4</accession>
<dbReference type="PANTHER" id="PTHR42852">
    <property type="entry name" value="THIOL:DISULFIDE INTERCHANGE PROTEIN DSBE"/>
    <property type="match status" value="1"/>
</dbReference>
<comment type="subcellular location">
    <subcellularLocation>
        <location evidence="1">Cell envelope</location>
    </subcellularLocation>
</comment>
<dbReference type="InterPro" id="IPR013766">
    <property type="entry name" value="Thioredoxin_domain"/>
</dbReference>
<proteinExistence type="predicted"/>
<keyword evidence="4" id="KW-0472">Membrane</keyword>
<keyword evidence="3" id="KW-0676">Redox-active center</keyword>
<protein>
    <submittedName>
        <fullName evidence="6">TlpA disulfide reductase family protein</fullName>
    </submittedName>
</protein>
<evidence type="ECO:0000259" key="5">
    <source>
        <dbReference type="PROSITE" id="PS51352"/>
    </source>
</evidence>
<evidence type="ECO:0000313" key="6">
    <source>
        <dbReference type="EMBL" id="WKK83869.1"/>
    </source>
</evidence>
<feature type="domain" description="Thioredoxin" evidence="5">
    <location>
        <begin position="43"/>
        <end position="192"/>
    </location>
</feature>
<dbReference type="PROSITE" id="PS51352">
    <property type="entry name" value="THIOREDOXIN_2"/>
    <property type="match status" value="1"/>
</dbReference>
<evidence type="ECO:0000256" key="1">
    <source>
        <dbReference type="ARBA" id="ARBA00004196"/>
    </source>
</evidence>
<name>A0AA49GFW4_9BACT</name>
<evidence type="ECO:0000256" key="2">
    <source>
        <dbReference type="ARBA" id="ARBA00022748"/>
    </source>
</evidence>
<dbReference type="GO" id="GO:0016491">
    <property type="term" value="F:oxidoreductase activity"/>
    <property type="evidence" value="ECO:0007669"/>
    <property type="project" value="InterPro"/>
</dbReference>
<dbReference type="InterPro" id="IPR050553">
    <property type="entry name" value="Thioredoxin_ResA/DsbE_sf"/>
</dbReference>
<reference evidence="6" key="1">
    <citation type="submission" date="2023-08" db="EMBL/GenBank/DDBJ databases">
        <title>Comparative genomics and taxonomic characterization of three novel marine species of genus Marivirga.</title>
        <authorList>
            <person name="Muhammad N."/>
            <person name="Kim S.-G."/>
        </authorList>
    </citation>
    <scope>NUCLEOTIDE SEQUENCE [LARGE SCALE GENOMIC DNA]</scope>
    <source>
        <strain evidence="6">ABR2-2</strain>
    </source>
</reference>
<dbReference type="InterPro" id="IPR013740">
    <property type="entry name" value="Redoxin"/>
</dbReference>